<keyword evidence="1" id="KW-0677">Repeat</keyword>
<sequence length="341" mass="38374">MPFQLDDDVGSDYDDDDDDSLIKNLAPSELKKLRNKQRKQRRKAELERQQAAQAQEKREQHNKSRQQADADFEQPTLDELIPEKLERVEDPLEQAIKFLQPLQNLAADRIETHLMAFEIYIRKGKILLMLQSIKRAHRLDANNPELHSCLVRFLKLTTNQQQLEGPVAEVIKRQTSEIFSTTDPVQFNAEFLSKNKKSLPHLFQAGRMMYLLDSSAQEKALSLVVNCCNDDNACNTNGNESNGGLVGVNLNNCVRILEALRNNDFGPCDEAIDKYTAKCHKRFPYAAAFKPPEVNRADGLNVIISNPSGNTAVVHPTASVNINHQVSLSSVGKDKSATIKN</sequence>
<proteinExistence type="predicted"/>
<gene>
    <name evidence="4" type="ORF">HICCMSTLAB_LOCUS2749</name>
</gene>
<dbReference type="AlphaFoldDB" id="A0A8J2H6F6"/>
<dbReference type="Proteomes" id="UP000786811">
    <property type="component" value="Unassembled WGS sequence"/>
</dbReference>
<dbReference type="EMBL" id="CAJNRD030001117">
    <property type="protein sequence ID" value="CAG5078467.1"/>
    <property type="molecule type" value="Genomic_DNA"/>
</dbReference>
<protein>
    <submittedName>
        <fullName evidence="4">NatA auxiliary subunit (Homo sapiens)</fullName>
    </submittedName>
</protein>
<keyword evidence="5" id="KW-1185">Reference proteome</keyword>
<evidence type="ECO:0000313" key="4">
    <source>
        <dbReference type="EMBL" id="CAG5078467.1"/>
    </source>
</evidence>
<dbReference type="OrthoDB" id="10263032at2759"/>
<dbReference type="Pfam" id="PF12569">
    <property type="entry name" value="NatA_aux_su"/>
    <property type="match status" value="1"/>
</dbReference>
<evidence type="ECO:0000256" key="2">
    <source>
        <dbReference type="ARBA" id="ARBA00022803"/>
    </source>
</evidence>
<dbReference type="PANTHER" id="PTHR22767">
    <property type="entry name" value="N-TERMINAL ACETYLTRANSFERASE-RELATED"/>
    <property type="match status" value="1"/>
</dbReference>
<feature type="region of interest" description="Disordered" evidence="3">
    <location>
        <begin position="1"/>
        <end position="76"/>
    </location>
</feature>
<dbReference type="Gene3D" id="1.25.40.1010">
    <property type="match status" value="1"/>
</dbReference>
<name>A0A8J2H6F6_COTCN</name>
<feature type="compositionally biased region" description="Basic residues" evidence="3">
    <location>
        <begin position="33"/>
        <end position="42"/>
    </location>
</feature>
<dbReference type="PANTHER" id="PTHR22767:SF2">
    <property type="entry name" value="N(ALPHA)-ACETYLTRANSFERASE 15_16, ISOFORM A"/>
    <property type="match status" value="1"/>
</dbReference>
<dbReference type="GO" id="GO:0031415">
    <property type="term" value="C:NatA complex"/>
    <property type="evidence" value="ECO:0007669"/>
    <property type="project" value="TreeGrafter"/>
</dbReference>
<feature type="compositionally biased region" description="Acidic residues" evidence="3">
    <location>
        <begin position="1"/>
        <end position="19"/>
    </location>
</feature>
<organism evidence="4 5">
    <name type="scientific">Cotesia congregata</name>
    <name type="common">Parasitoid wasp</name>
    <name type="synonym">Apanteles congregatus</name>
    <dbReference type="NCBI Taxonomy" id="51543"/>
    <lineage>
        <taxon>Eukaryota</taxon>
        <taxon>Metazoa</taxon>
        <taxon>Ecdysozoa</taxon>
        <taxon>Arthropoda</taxon>
        <taxon>Hexapoda</taxon>
        <taxon>Insecta</taxon>
        <taxon>Pterygota</taxon>
        <taxon>Neoptera</taxon>
        <taxon>Endopterygota</taxon>
        <taxon>Hymenoptera</taxon>
        <taxon>Apocrita</taxon>
        <taxon>Ichneumonoidea</taxon>
        <taxon>Braconidae</taxon>
        <taxon>Microgastrinae</taxon>
        <taxon>Cotesia</taxon>
    </lineage>
</organism>
<feature type="compositionally biased region" description="Basic and acidic residues" evidence="3">
    <location>
        <begin position="55"/>
        <end position="68"/>
    </location>
</feature>
<comment type="caution">
    <text evidence="4">The sequence shown here is derived from an EMBL/GenBank/DDBJ whole genome shotgun (WGS) entry which is preliminary data.</text>
</comment>
<accession>A0A8J2H6F6</accession>
<evidence type="ECO:0000256" key="1">
    <source>
        <dbReference type="ARBA" id="ARBA00022737"/>
    </source>
</evidence>
<evidence type="ECO:0000256" key="3">
    <source>
        <dbReference type="SAM" id="MobiDB-lite"/>
    </source>
</evidence>
<evidence type="ECO:0000313" key="5">
    <source>
        <dbReference type="Proteomes" id="UP000786811"/>
    </source>
</evidence>
<dbReference type="InterPro" id="IPR021183">
    <property type="entry name" value="NatA_aux_su"/>
</dbReference>
<reference evidence="4" key="1">
    <citation type="submission" date="2021-04" db="EMBL/GenBank/DDBJ databases">
        <authorList>
            <person name="Chebbi M.A.C M."/>
        </authorList>
    </citation>
    <scope>NUCLEOTIDE SEQUENCE</scope>
</reference>
<keyword evidence="2" id="KW-0802">TPR repeat</keyword>